<dbReference type="GO" id="GO:0003700">
    <property type="term" value="F:DNA-binding transcription factor activity"/>
    <property type="evidence" value="ECO:0007669"/>
    <property type="project" value="InterPro"/>
</dbReference>
<evidence type="ECO:0000256" key="2">
    <source>
        <dbReference type="ARBA" id="ARBA00023125"/>
    </source>
</evidence>
<organism evidence="5 6">
    <name type="scientific">Vibrio ishigakensis</name>
    <dbReference type="NCBI Taxonomy" id="1481914"/>
    <lineage>
        <taxon>Bacteria</taxon>
        <taxon>Pseudomonadati</taxon>
        <taxon>Pseudomonadota</taxon>
        <taxon>Gammaproteobacteria</taxon>
        <taxon>Vibrionales</taxon>
        <taxon>Vibrionaceae</taxon>
        <taxon>Vibrio</taxon>
    </lineage>
</organism>
<dbReference type="AlphaFoldDB" id="A0A0B8PA90"/>
<dbReference type="Pfam" id="PF12833">
    <property type="entry name" value="HTH_18"/>
    <property type="match status" value="1"/>
</dbReference>
<dbReference type="PANTHER" id="PTHR46796:SF6">
    <property type="entry name" value="ARAC SUBFAMILY"/>
    <property type="match status" value="1"/>
</dbReference>
<proteinExistence type="predicted"/>
<dbReference type="PANTHER" id="PTHR46796">
    <property type="entry name" value="HTH-TYPE TRANSCRIPTIONAL ACTIVATOR RHAS-RELATED"/>
    <property type="match status" value="1"/>
</dbReference>
<dbReference type="Gene3D" id="1.10.10.60">
    <property type="entry name" value="Homeodomain-like"/>
    <property type="match status" value="2"/>
</dbReference>
<accession>A0A0B8PA90</accession>
<evidence type="ECO:0000313" key="6">
    <source>
        <dbReference type="Proteomes" id="UP000031670"/>
    </source>
</evidence>
<evidence type="ECO:0000259" key="4">
    <source>
        <dbReference type="PROSITE" id="PS01124"/>
    </source>
</evidence>
<dbReference type="SMART" id="SM00342">
    <property type="entry name" value="HTH_ARAC"/>
    <property type="match status" value="1"/>
</dbReference>
<dbReference type="PROSITE" id="PS01124">
    <property type="entry name" value="HTH_ARAC_FAMILY_2"/>
    <property type="match status" value="1"/>
</dbReference>
<dbReference type="EMBL" id="BBSA01000001">
    <property type="protein sequence ID" value="GAM59814.1"/>
    <property type="molecule type" value="Genomic_DNA"/>
</dbReference>
<dbReference type="InterPro" id="IPR018062">
    <property type="entry name" value="HTH_AraC-typ_CS"/>
</dbReference>
<evidence type="ECO:0000256" key="3">
    <source>
        <dbReference type="ARBA" id="ARBA00023163"/>
    </source>
</evidence>
<reference evidence="5 6" key="1">
    <citation type="submission" date="2015-01" db="EMBL/GenBank/DDBJ databases">
        <title>Vibrio sp. C5 JCM 19232 whole genome shotgun sequence.</title>
        <authorList>
            <person name="Sawabe T."/>
            <person name="Meirelles P."/>
            <person name="Feng G."/>
            <person name="Sayaka M."/>
            <person name="Hattori M."/>
            <person name="Ohkuma M."/>
        </authorList>
    </citation>
    <scope>NUCLEOTIDE SEQUENCE [LARGE SCALE GENOMIC DNA]</scope>
    <source>
        <strain evidence="5 6">JCM19232</strain>
    </source>
</reference>
<dbReference type="InterPro" id="IPR050204">
    <property type="entry name" value="AraC_XylS_family_regulators"/>
</dbReference>
<keyword evidence="2" id="KW-0238">DNA-binding</keyword>
<dbReference type="GO" id="GO:0043565">
    <property type="term" value="F:sequence-specific DNA binding"/>
    <property type="evidence" value="ECO:0007669"/>
    <property type="project" value="InterPro"/>
</dbReference>
<evidence type="ECO:0000256" key="1">
    <source>
        <dbReference type="ARBA" id="ARBA00023015"/>
    </source>
</evidence>
<keyword evidence="1" id="KW-0805">Transcription regulation</keyword>
<sequence>MSMKSHLEFFDFETQQASDCGEVLEIEFSNANLEWKGVVLEKGNSPHFYPTNVYTPYFYFAMALDRDLSWSAEKDGTLSALKTSPGNIWINPPKTPFTHEISEPCYFLILAIEESEFLSHCPLGLEGLELNFLNNYNVMDDTIKGIMELFVLETKSKGRNGKAYLNNLISLLSTHYIQNYSNYFDLKNGQLSASKFDQGQMARIDSYIEQNIGNNISVDDLADLLRCSKFYFLREFKKLTGATPYQYLMSKRLEQAKALLSSENIAVVAHELGFNDQSHFTRAFKNHFGLTPGQFLKQTN</sequence>
<keyword evidence="3" id="KW-0804">Transcription</keyword>
<feature type="domain" description="HTH araC/xylS-type" evidence="4">
    <location>
        <begin position="202"/>
        <end position="298"/>
    </location>
</feature>
<gene>
    <name evidence="5" type="ORF">JCM19232_147</name>
</gene>
<dbReference type="PRINTS" id="PR00032">
    <property type="entry name" value="HTHARAC"/>
</dbReference>
<reference evidence="5 6" key="2">
    <citation type="submission" date="2015-01" db="EMBL/GenBank/DDBJ databases">
        <authorList>
            <consortium name="NBRP consortium"/>
            <person name="Sawabe T."/>
            <person name="Meirelles P."/>
            <person name="Feng G."/>
            <person name="Sayaka M."/>
            <person name="Hattori M."/>
            <person name="Ohkuma M."/>
        </authorList>
    </citation>
    <scope>NUCLEOTIDE SEQUENCE [LARGE SCALE GENOMIC DNA]</scope>
    <source>
        <strain evidence="5 6">JCM19232</strain>
    </source>
</reference>
<dbReference type="InterPro" id="IPR009057">
    <property type="entry name" value="Homeodomain-like_sf"/>
</dbReference>
<dbReference type="InterPro" id="IPR020449">
    <property type="entry name" value="Tscrpt_reg_AraC-type_HTH"/>
</dbReference>
<comment type="caution">
    <text evidence="5">The sequence shown here is derived from an EMBL/GenBank/DDBJ whole genome shotgun (WGS) entry which is preliminary data.</text>
</comment>
<dbReference type="Proteomes" id="UP000031670">
    <property type="component" value="Unassembled WGS sequence"/>
</dbReference>
<name>A0A0B8PA90_9VIBR</name>
<protein>
    <submittedName>
        <fullName evidence="5">Probable transcription regulator</fullName>
    </submittedName>
</protein>
<dbReference type="PROSITE" id="PS00041">
    <property type="entry name" value="HTH_ARAC_FAMILY_1"/>
    <property type="match status" value="1"/>
</dbReference>
<dbReference type="SUPFAM" id="SSF46689">
    <property type="entry name" value="Homeodomain-like"/>
    <property type="match status" value="2"/>
</dbReference>
<evidence type="ECO:0000313" key="5">
    <source>
        <dbReference type="EMBL" id="GAM59814.1"/>
    </source>
</evidence>
<dbReference type="InterPro" id="IPR018060">
    <property type="entry name" value="HTH_AraC"/>
</dbReference>